<evidence type="ECO:0000313" key="5">
    <source>
        <dbReference type="Proteomes" id="UP001596287"/>
    </source>
</evidence>
<comment type="caution">
    <text evidence="4">The sequence shown here is derived from an EMBL/GenBank/DDBJ whole genome shotgun (WGS) entry which is preliminary data.</text>
</comment>
<feature type="signal peptide" evidence="2">
    <location>
        <begin position="1"/>
        <end position="19"/>
    </location>
</feature>
<dbReference type="InterPro" id="IPR026444">
    <property type="entry name" value="Secre_tail"/>
</dbReference>
<feature type="chain" id="PRO_5046518078" evidence="2">
    <location>
        <begin position="20"/>
        <end position="290"/>
    </location>
</feature>
<protein>
    <submittedName>
        <fullName evidence="4">T9SS type A sorting domain-containing protein</fullName>
    </submittedName>
</protein>
<accession>A0ABW1PR03</accession>
<dbReference type="EMBL" id="JBHSQB010000009">
    <property type="protein sequence ID" value="MFC6097664.1"/>
    <property type="molecule type" value="Genomic_DNA"/>
</dbReference>
<reference evidence="5" key="1">
    <citation type="journal article" date="2019" name="Int. J. Syst. Evol. Microbiol.">
        <title>The Global Catalogue of Microorganisms (GCM) 10K type strain sequencing project: providing services to taxonomists for standard genome sequencing and annotation.</title>
        <authorList>
            <consortium name="The Broad Institute Genomics Platform"/>
            <consortium name="The Broad Institute Genome Sequencing Center for Infectious Disease"/>
            <person name="Wu L."/>
            <person name="Ma J."/>
        </authorList>
    </citation>
    <scope>NUCLEOTIDE SEQUENCE [LARGE SCALE GENOMIC DNA]</scope>
    <source>
        <strain evidence="5">CCUG 49679</strain>
    </source>
</reference>
<proteinExistence type="predicted"/>
<dbReference type="RefSeq" id="WP_379792628.1">
    <property type="nucleotide sequence ID" value="NZ_JBHSQB010000009.1"/>
</dbReference>
<evidence type="ECO:0000256" key="2">
    <source>
        <dbReference type="SAM" id="SignalP"/>
    </source>
</evidence>
<dbReference type="Pfam" id="PF18962">
    <property type="entry name" value="Por_Secre_tail"/>
    <property type="match status" value="1"/>
</dbReference>
<evidence type="ECO:0000259" key="3">
    <source>
        <dbReference type="Pfam" id="PF18962"/>
    </source>
</evidence>
<keyword evidence="5" id="KW-1185">Reference proteome</keyword>
<organism evidence="4 5">
    <name type="scientific">Flavobacterium qiangtangense</name>
    <dbReference type="NCBI Taxonomy" id="1442595"/>
    <lineage>
        <taxon>Bacteria</taxon>
        <taxon>Pseudomonadati</taxon>
        <taxon>Bacteroidota</taxon>
        <taxon>Flavobacteriia</taxon>
        <taxon>Flavobacteriales</taxon>
        <taxon>Flavobacteriaceae</taxon>
        <taxon>Flavobacterium</taxon>
    </lineage>
</organism>
<keyword evidence="1 2" id="KW-0732">Signal</keyword>
<name>A0ABW1PR03_9FLAO</name>
<dbReference type="NCBIfam" id="TIGR04183">
    <property type="entry name" value="Por_Secre_tail"/>
    <property type="match status" value="1"/>
</dbReference>
<sequence>MKRILLLLFCLGSLQTALAQNPTISGDTMLCPWTDGTATITNGVTYDSYQWYFKYWFLDDPYEAISGATSASFTYDWYTYDQALFKVVAIKNGVTYESNEIQIDSYNWVGFNVSFQIDEETMTYNPETQGFYLCEGATVLLSTDPFFVNIEWYKDGELIAGETGNTYLITGEGSYHAVGHPGVCPNNSNTTIGQPIVVTANTDCSLGIENPEFASIKLYPNPAKDFLNLELGNSSDFTSYSIIDVSGKVLGTQNISAQNTQIPLNHLSNGFYILKLEGEKFSTTKKFVKN</sequence>
<evidence type="ECO:0000313" key="4">
    <source>
        <dbReference type="EMBL" id="MFC6097664.1"/>
    </source>
</evidence>
<dbReference type="Proteomes" id="UP001596287">
    <property type="component" value="Unassembled WGS sequence"/>
</dbReference>
<gene>
    <name evidence="4" type="ORF">ACFPVY_13485</name>
</gene>
<feature type="domain" description="Secretion system C-terminal sorting" evidence="3">
    <location>
        <begin position="218"/>
        <end position="288"/>
    </location>
</feature>
<evidence type="ECO:0000256" key="1">
    <source>
        <dbReference type="ARBA" id="ARBA00022729"/>
    </source>
</evidence>